<reference evidence="1 2" key="1">
    <citation type="submission" date="2019-08" db="EMBL/GenBank/DDBJ databases">
        <title>Bacillus genomes from the desert of Cuatro Cienegas, Coahuila.</title>
        <authorList>
            <person name="Olmedo-Alvarez G."/>
        </authorList>
    </citation>
    <scope>NUCLEOTIDE SEQUENCE [LARGE SCALE GENOMIC DNA]</scope>
    <source>
        <strain evidence="1 2">CH446_14T</strain>
    </source>
</reference>
<evidence type="ECO:0000313" key="2">
    <source>
        <dbReference type="Proteomes" id="UP000322139"/>
    </source>
</evidence>
<protein>
    <submittedName>
        <fullName evidence="1">Uncharacterized protein</fullName>
    </submittedName>
</protein>
<proteinExistence type="predicted"/>
<organism evidence="1 2">
    <name type="scientific">Bacillus infantis</name>
    <dbReference type="NCBI Taxonomy" id="324767"/>
    <lineage>
        <taxon>Bacteria</taxon>
        <taxon>Bacillati</taxon>
        <taxon>Bacillota</taxon>
        <taxon>Bacilli</taxon>
        <taxon>Bacillales</taxon>
        <taxon>Bacillaceae</taxon>
        <taxon>Bacillus</taxon>
    </lineage>
</organism>
<dbReference type="AlphaFoldDB" id="A0A5D4R8H1"/>
<name>A0A5D4R8H1_9BACI</name>
<accession>A0A5D4R8H1</accession>
<dbReference type="SUPFAM" id="SSF63829">
    <property type="entry name" value="Calcium-dependent phosphotriesterase"/>
    <property type="match status" value="1"/>
</dbReference>
<dbReference type="EMBL" id="VTER01000006">
    <property type="protein sequence ID" value="TYS47675.1"/>
    <property type="molecule type" value="Genomic_DNA"/>
</dbReference>
<sequence length="282" mass="32146">MHKRHDYRSDLNFAGCQIAQDGTLLLIETEEQELDFFERPVPKCSWTITLVRDNSIETVELKNIPLMPTHADLFSDGTLLIVQGRCLKDGTYVERNARRYNPNGQLIEAFTLGDGINDVQIDDCDTIWVSYFDEGIFGNFGWDEPMGSAGVVAYTMSGKRLWGAGDYGIIDCCAMNVAGSKEVYFYYYDDFDLVHLDEMSESGRYHVNGRYPMMGQFMLDKEGLIGQVDMSTLMRYQKNQNSYTAKHKLQLIDEDGKRIIGPVFMRGSHLYAYGKDGIYIKS</sequence>
<dbReference type="RefSeq" id="WP_148975006.1">
    <property type="nucleotide sequence ID" value="NZ_VTER01000006.1"/>
</dbReference>
<comment type="caution">
    <text evidence="1">The sequence shown here is derived from an EMBL/GenBank/DDBJ whole genome shotgun (WGS) entry which is preliminary data.</text>
</comment>
<gene>
    <name evidence="1" type="ORF">FZD51_12080</name>
</gene>
<dbReference type="Proteomes" id="UP000322139">
    <property type="component" value="Unassembled WGS sequence"/>
</dbReference>
<evidence type="ECO:0000313" key="1">
    <source>
        <dbReference type="EMBL" id="TYS47675.1"/>
    </source>
</evidence>